<protein>
    <submittedName>
        <fullName evidence="1">Uncharacterized protein</fullName>
    </submittedName>
</protein>
<dbReference type="AlphaFoldDB" id="A0A0H5R4Z0"/>
<reference evidence="1" key="1">
    <citation type="submission" date="2015-04" db="EMBL/GenBank/DDBJ databases">
        <title>The genome sequence of the plant pathogenic Rhizarian Plasmodiophora brassicae reveals insights in its biotrophic life cycle and the origin of chitin synthesis.</title>
        <authorList>
            <person name="Schwelm A."/>
            <person name="Fogelqvist J."/>
            <person name="Knaust A."/>
            <person name="Julke S."/>
            <person name="Lilja T."/>
            <person name="Dhandapani V."/>
            <person name="Bonilla-Rosso G."/>
            <person name="Karlsson M."/>
            <person name="Shevchenko A."/>
            <person name="Choi S.R."/>
            <person name="Kim H.G."/>
            <person name="Park J.Y."/>
            <person name="Lim Y.P."/>
            <person name="Ludwig-Muller J."/>
            <person name="Dixelius C."/>
        </authorList>
    </citation>
    <scope>NUCLEOTIDE SEQUENCE</scope>
    <source>
        <tissue evidence="1">Potato root galls</tissue>
    </source>
</reference>
<dbReference type="EMBL" id="HACM01008509">
    <property type="protein sequence ID" value="CRZ08951.1"/>
    <property type="molecule type" value="Transcribed_RNA"/>
</dbReference>
<name>A0A0H5R4Z0_9EUKA</name>
<sequence>HSAKSPYEILTEANRLPAGLLKAVNLLIQKDPNSLTTEGNNTWDALYHAIRLGNLLPKVIELIRLAQVEEKWNDPRISDLISANGLDEHKSLVRRLIEIAQNPDLGDYPWRGLETAYGFWYKNYGSLDRVVQLIIGATEFTNQDDFKQYHLLALAEKLGKKLTQRVIDIIEMEPTAKEAFQKKFFRFLILLPLNNDTSSQLELVLNINILAFRDLFGDAQYQETSSGVRYALKQFAENYSNLYFAVPLSSSKPLYIFKL</sequence>
<accession>A0A0H5R4Z0</accession>
<evidence type="ECO:0000313" key="1">
    <source>
        <dbReference type="EMBL" id="CRZ08951.1"/>
    </source>
</evidence>
<proteinExistence type="predicted"/>
<feature type="non-terminal residue" evidence="1">
    <location>
        <position position="1"/>
    </location>
</feature>
<organism evidence="1">
    <name type="scientific">Spongospora subterranea</name>
    <dbReference type="NCBI Taxonomy" id="70186"/>
    <lineage>
        <taxon>Eukaryota</taxon>
        <taxon>Sar</taxon>
        <taxon>Rhizaria</taxon>
        <taxon>Endomyxa</taxon>
        <taxon>Phytomyxea</taxon>
        <taxon>Plasmodiophorida</taxon>
        <taxon>Plasmodiophoridae</taxon>
        <taxon>Spongospora</taxon>
    </lineage>
</organism>